<accession>A0A1B6EA58</accession>
<dbReference type="SUPFAM" id="SSF56112">
    <property type="entry name" value="Protein kinase-like (PK-like)"/>
    <property type="match status" value="1"/>
</dbReference>
<dbReference type="InterPro" id="IPR011009">
    <property type="entry name" value="Kinase-like_dom_sf"/>
</dbReference>
<feature type="region of interest" description="Disordered" evidence="4">
    <location>
        <begin position="1"/>
        <end position="35"/>
    </location>
</feature>
<dbReference type="GO" id="GO:0005524">
    <property type="term" value="F:ATP binding"/>
    <property type="evidence" value="ECO:0007669"/>
    <property type="project" value="UniProtKB-KW"/>
</dbReference>
<dbReference type="Gene3D" id="1.10.510.10">
    <property type="entry name" value="Transferase(Phosphotransferase) domain 1"/>
    <property type="match status" value="1"/>
</dbReference>
<feature type="domain" description="Protein kinase" evidence="5">
    <location>
        <begin position="47"/>
        <end position="319"/>
    </location>
</feature>
<dbReference type="PROSITE" id="PS50011">
    <property type="entry name" value="PROTEIN_KINASE_DOM"/>
    <property type="match status" value="1"/>
</dbReference>
<dbReference type="GO" id="GO:0046872">
    <property type="term" value="F:metal ion binding"/>
    <property type="evidence" value="ECO:0007669"/>
    <property type="project" value="UniProtKB-KW"/>
</dbReference>
<protein>
    <recommendedName>
        <fullName evidence="5">Protein kinase domain-containing protein</fullName>
    </recommendedName>
</protein>
<evidence type="ECO:0000256" key="4">
    <source>
        <dbReference type="SAM" id="MobiDB-lite"/>
    </source>
</evidence>
<name>A0A1B6EA58_9HEMI</name>
<dbReference type="PRINTS" id="PR00109">
    <property type="entry name" value="TYRKINASE"/>
</dbReference>
<sequence>MKTTKHRNGDATAPRSDGENTAQSQSSNQSKRCRNNYDKIAIPRQDLHNMMLLGSGEFGEVYLAQANGLQGNSETVVMVKALQHMRDENLLQEFKRQLDMFGRLDHCNIAKLLGICNDMEPHYMILQYTDWGDLKQFLVATRKEGTPSKPRPTPLTVSQNMSIIHQIALAMEHLANHRMVHKDLAARNCLISSDLSVKVSLSALCKDTYSKEYSLHKNQIIPLRWLPLEAVEEDDYSCKSDVYSFAVTVWEIFSRGEMPFSRMTDQEVLSLLERGDLHWKHHKTTPESLKQLLSKCWETSPRDRPTFSQIAVQVGDSNLVNNV</sequence>
<evidence type="ECO:0000256" key="3">
    <source>
        <dbReference type="PIRSR" id="PIRSR000615-3"/>
    </source>
</evidence>
<dbReference type="GO" id="GO:0004714">
    <property type="term" value="F:transmembrane receptor protein tyrosine kinase activity"/>
    <property type="evidence" value="ECO:0007669"/>
    <property type="project" value="TreeGrafter"/>
</dbReference>
<proteinExistence type="predicted"/>
<gene>
    <name evidence="6" type="ORF">g.8081</name>
</gene>
<reference evidence="6" key="1">
    <citation type="submission" date="2015-12" db="EMBL/GenBank/DDBJ databases">
        <title>De novo transcriptome assembly of four potential Pierce s Disease insect vectors from Arizona vineyards.</title>
        <authorList>
            <person name="Tassone E.E."/>
        </authorList>
    </citation>
    <scope>NUCLEOTIDE SEQUENCE</scope>
</reference>
<evidence type="ECO:0000256" key="1">
    <source>
        <dbReference type="PIRSR" id="PIRSR000615-1"/>
    </source>
</evidence>
<dbReference type="Gene3D" id="3.30.200.20">
    <property type="entry name" value="Phosphorylase Kinase, domain 1"/>
    <property type="match status" value="1"/>
</dbReference>
<dbReference type="PIRSF" id="PIRSF000615">
    <property type="entry name" value="TyrPK_CSF1-R"/>
    <property type="match status" value="1"/>
</dbReference>
<feature type="binding site" evidence="2">
    <location>
        <position position="187"/>
    </location>
    <ligand>
        <name>ATP</name>
        <dbReference type="ChEBI" id="CHEBI:30616"/>
    </ligand>
</feature>
<keyword evidence="2" id="KW-0067">ATP-binding</keyword>
<evidence type="ECO:0000256" key="2">
    <source>
        <dbReference type="PIRSR" id="PIRSR000615-2"/>
    </source>
</evidence>
<dbReference type="PROSITE" id="PS00109">
    <property type="entry name" value="PROTEIN_KINASE_TYR"/>
    <property type="match status" value="1"/>
</dbReference>
<dbReference type="AlphaFoldDB" id="A0A1B6EA58"/>
<dbReference type="PANTHER" id="PTHR24416:SF573">
    <property type="entry name" value="INACTIVE TYROSINE-PROTEIN KINASE 7"/>
    <property type="match status" value="1"/>
</dbReference>
<dbReference type="FunFam" id="1.10.510.10:FF:000200">
    <property type="entry name" value="inactive tyrosine-protein kinase 7"/>
    <property type="match status" value="1"/>
</dbReference>
<evidence type="ECO:0000313" key="6">
    <source>
        <dbReference type="EMBL" id="JAS34797.1"/>
    </source>
</evidence>
<dbReference type="InterPro" id="IPR050122">
    <property type="entry name" value="RTK"/>
</dbReference>
<feature type="active site" description="Proton acceptor" evidence="1">
    <location>
        <position position="183"/>
    </location>
</feature>
<dbReference type="InterPro" id="IPR008266">
    <property type="entry name" value="Tyr_kinase_AS"/>
</dbReference>
<keyword evidence="2" id="KW-0547">Nucleotide-binding</keyword>
<dbReference type="EMBL" id="GEDC01002501">
    <property type="protein sequence ID" value="JAS34797.1"/>
    <property type="molecule type" value="Transcribed_RNA"/>
</dbReference>
<organism evidence="6">
    <name type="scientific">Clastoptera arizonana</name>
    <name type="common">Arizona spittle bug</name>
    <dbReference type="NCBI Taxonomy" id="38151"/>
    <lineage>
        <taxon>Eukaryota</taxon>
        <taxon>Metazoa</taxon>
        <taxon>Ecdysozoa</taxon>
        <taxon>Arthropoda</taxon>
        <taxon>Hexapoda</taxon>
        <taxon>Insecta</taxon>
        <taxon>Pterygota</taxon>
        <taxon>Neoptera</taxon>
        <taxon>Paraneoptera</taxon>
        <taxon>Hemiptera</taxon>
        <taxon>Auchenorrhyncha</taxon>
        <taxon>Cercopoidea</taxon>
        <taxon>Clastopteridae</taxon>
        <taxon>Clastoptera</taxon>
    </lineage>
</organism>
<dbReference type="Pfam" id="PF07714">
    <property type="entry name" value="PK_Tyr_Ser-Thr"/>
    <property type="match status" value="1"/>
</dbReference>
<feature type="compositionally biased region" description="Polar residues" evidence="4">
    <location>
        <begin position="19"/>
        <end position="30"/>
    </location>
</feature>
<dbReference type="InterPro" id="IPR000719">
    <property type="entry name" value="Prot_kinase_dom"/>
</dbReference>
<dbReference type="InterPro" id="IPR001245">
    <property type="entry name" value="Ser-Thr/Tyr_kinase_cat_dom"/>
</dbReference>
<keyword evidence="3" id="KW-0479">Metal-binding</keyword>
<feature type="binding site" evidence="3">
    <location>
        <position position="188"/>
    </location>
    <ligand>
        <name>Mg(2+)</name>
        <dbReference type="ChEBI" id="CHEBI:18420"/>
    </ligand>
</feature>
<dbReference type="PANTHER" id="PTHR24416">
    <property type="entry name" value="TYROSINE-PROTEIN KINASE RECEPTOR"/>
    <property type="match status" value="1"/>
</dbReference>
<evidence type="ECO:0000259" key="5">
    <source>
        <dbReference type="PROSITE" id="PS50011"/>
    </source>
</evidence>
<keyword evidence="3" id="KW-0460">Magnesium</keyword>